<proteinExistence type="predicted"/>
<organism evidence="1 2">
    <name type="scientific">Methylobacterium hispanicum</name>
    <dbReference type="NCBI Taxonomy" id="270350"/>
    <lineage>
        <taxon>Bacteria</taxon>
        <taxon>Pseudomonadati</taxon>
        <taxon>Pseudomonadota</taxon>
        <taxon>Alphaproteobacteria</taxon>
        <taxon>Hyphomicrobiales</taxon>
        <taxon>Methylobacteriaceae</taxon>
        <taxon>Methylobacterium</taxon>
    </lineage>
</organism>
<accession>A0AAV4ZV86</accession>
<dbReference type="EMBL" id="BPQO01000046">
    <property type="protein sequence ID" value="GJD92494.1"/>
    <property type="molecule type" value="Genomic_DNA"/>
</dbReference>
<evidence type="ECO:0000313" key="2">
    <source>
        <dbReference type="Proteomes" id="UP001055247"/>
    </source>
</evidence>
<sequence length="250" mass="25327">MARLELVAGNFGTGRADWINFEFHLPRRVKLPVEEIASVEENGDYLERSVLGFLKGGASGAIGLGATAAAVGLFAAPLAAVGAIGLTAAAIGGGIGAFGGSVERKVLLQVVALDGRGFVAICEKEVPAEIRKAVSVVHALRMRQPAVTTETPKPVRSLWGRAPRPVAPAAIVAATTIAAPGVAAALPAPSQTVELTQDKEGVFSIATDAITSVAESATSLAGDACVAATDAAGDAWAALRARIPWSGSSR</sequence>
<dbReference type="RefSeq" id="WP_156453943.1">
    <property type="nucleotide sequence ID" value="NZ_BPQO01000046.1"/>
</dbReference>
<comment type="caution">
    <text evidence="1">The sequence shown here is derived from an EMBL/GenBank/DDBJ whole genome shotgun (WGS) entry which is preliminary data.</text>
</comment>
<name>A0AAV4ZV86_9HYPH</name>
<dbReference type="Proteomes" id="UP001055247">
    <property type="component" value="Unassembled WGS sequence"/>
</dbReference>
<keyword evidence="2" id="KW-1185">Reference proteome</keyword>
<reference evidence="1" key="1">
    <citation type="journal article" date="2016" name="Front. Microbiol.">
        <title>Genome Sequence of the Piezophilic, Mesophilic Sulfate-Reducing Bacterium Desulfovibrio indicus J2T.</title>
        <authorList>
            <person name="Cao J."/>
            <person name="Maignien L."/>
            <person name="Shao Z."/>
            <person name="Alain K."/>
            <person name="Jebbar M."/>
        </authorList>
    </citation>
    <scope>NUCLEOTIDE SEQUENCE</scope>
    <source>
        <strain evidence="1">DSM 16372</strain>
    </source>
</reference>
<protein>
    <recommendedName>
        <fullName evidence="3">Tail tape measure protein</fullName>
    </recommendedName>
</protein>
<gene>
    <name evidence="1" type="ORF">BHAOGJBA_6048</name>
</gene>
<evidence type="ECO:0000313" key="1">
    <source>
        <dbReference type="EMBL" id="GJD92494.1"/>
    </source>
</evidence>
<reference evidence="1" key="2">
    <citation type="submission" date="2021-08" db="EMBL/GenBank/DDBJ databases">
        <authorList>
            <person name="Tani A."/>
            <person name="Ola A."/>
            <person name="Ogura Y."/>
            <person name="Katsura K."/>
            <person name="Hayashi T."/>
        </authorList>
    </citation>
    <scope>NUCLEOTIDE SEQUENCE</scope>
    <source>
        <strain evidence="1">DSM 16372</strain>
    </source>
</reference>
<evidence type="ECO:0008006" key="3">
    <source>
        <dbReference type="Google" id="ProtNLM"/>
    </source>
</evidence>
<dbReference type="AlphaFoldDB" id="A0AAV4ZV86"/>